<accession>A0A2P2L926</accession>
<dbReference type="AlphaFoldDB" id="A0A2P2L926"/>
<evidence type="ECO:0000313" key="1">
    <source>
        <dbReference type="EMBL" id="MBX14486.1"/>
    </source>
</evidence>
<organism evidence="1">
    <name type="scientific">Rhizophora mucronata</name>
    <name type="common">Asiatic mangrove</name>
    <dbReference type="NCBI Taxonomy" id="61149"/>
    <lineage>
        <taxon>Eukaryota</taxon>
        <taxon>Viridiplantae</taxon>
        <taxon>Streptophyta</taxon>
        <taxon>Embryophyta</taxon>
        <taxon>Tracheophyta</taxon>
        <taxon>Spermatophyta</taxon>
        <taxon>Magnoliopsida</taxon>
        <taxon>eudicotyledons</taxon>
        <taxon>Gunneridae</taxon>
        <taxon>Pentapetalae</taxon>
        <taxon>rosids</taxon>
        <taxon>fabids</taxon>
        <taxon>Malpighiales</taxon>
        <taxon>Rhizophoraceae</taxon>
        <taxon>Rhizophora</taxon>
    </lineage>
</organism>
<name>A0A2P2L926_RHIMU</name>
<reference evidence="1" key="1">
    <citation type="submission" date="2018-02" db="EMBL/GenBank/DDBJ databases">
        <title>Rhizophora mucronata_Transcriptome.</title>
        <authorList>
            <person name="Meera S.P."/>
            <person name="Sreeshan A."/>
            <person name="Augustine A."/>
        </authorList>
    </citation>
    <scope>NUCLEOTIDE SEQUENCE</scope>
    <source>
        <tissue evidence="1">Leaf</tissue>
    </source>
</reference>
<protein>
    <submittedName>
        <fullName evidence="1">BTB/POZ domain-containing family protein</fullName>
    </submittedName>
</protein>
<proteinExistence type="predicted"/>
<dbReference type="EMBL" id="GGEC01034002">
    <property type="protein sequence ID" value="MBX14486.1"/>
    <property type="molecule type" value="Transcribed_RNA"/>
</dbReference>
<sequence>MEILGSPSTIVISRTGFSGLRSWADRLMIRPTVTGTSVLPIGLGTASGGEKMSRRILVYLLFSDFFFQ</sequence>